<dbReference type="SMART" id="SM00142">
    <property type="entry name" value="PI3K_C2"/>
    <property type="match status" value="1"/>
</dbReference>
<dbReference type="Gene3D" id="3.30.1010.10">
    <property type="entry name" value="Phosphatidylinositol 3-kinase Catalytic Subunit, Chain A, domain 4"/>
    <property type="match status" value="1"/>
</dbReference>
<feature type="compositionally biased region" description="Low complexity" evidence="8">
    <location>
        <begin position="562"/>
        <end position="571"/>
    </location>
</feature>
<evidence type="ECO:0000313" key="13">
    <source>
        <dbReference type="Proteomes" id="UP001438707"/>
    </source>
</evidence>
<dbReference type="InterPro" id="IPR015433">
    <property type="entry name" value="PI3/4_kinase"/>
</dbReference>
<dbReference type="PROSITE" id="PS00916">
    <property type="entry name" value="PI3_4_KINASE_2"/>
    <property type="match status" value="1"/>
</dbReference>
<sequence length="872" mass="97620">MTGGGCSFTFFLSRDINLPVRLRVDRLVVKKHCGRDKNDLEADQGATPAIYVEAQLSANGEALGQPLRTRYSEAGPLADSIWSGWNPFTSKYRDLPRTTQVAVTAWELKEGHARAVPLGGATFCLFSKRGRLKTGRQKLCLWPGVVADPRWPSTTPGKPPLSRRGELGRLEQLQKQFKRGEVEQVSWLDGLTWKEIEKLRVQEEKEARQGERPLLFITLPSFPHAVLYQEAVSGPAPGLSDLKAHHASGESPIVLIDPEVGRENPVELKAQKLARGLARGLVDRDLRPDTSERRRINHILSYPPNRPLGAEERVLMWRFRFSLTSDRRALTKFLKCVDWSDASEARQAAELMQQWAPIEIADALELLSPDFSNQEVRAHAVEVLKRADDEELRYYLLPLVQALRYEPSDDSRLARFLVSRATADIALGIPLHWYLYTEWEDPGFGPRAATVHTRFTQTASEPLKEAISNQMQLVAQLKHINTEIKAMKGAVTKKTEKLRQQLGEHGACSDLLRLRLPLPLDPSAMLDGILPEHSLVFKSAMSPLLLTFALAGKAAGEGSGPPGEASAASGSSHRRSMEDGGRSGSPTHPPSTSSEAGGRETRRGLSSKPSTEAERYMLIYKRGDDLRQDQLVVQILSLMDRLLKRENLDLKLTPYKVLPTSPEDGVMECVPHAAALAKIFETPGGIPRYLQQFHAQPHAPFGIKPEVHQTYLKSCAGYCVMTYILGVGDRHLDNLMLTTDGRLFHIDFGYILGRDPKPFPPPMKLCREMVEAMGGADSEHYRHFKMLCCEAYNILRKSASLILSLFHLMSGAAIPDIHPDPEKAMLKLQEKLRLDLDDESAIEWMQQLLNESATALMPQIMETGHRWAQYWR</sequence>
<dbReference type="GO" id="GO:0000045">
    <property type="term" value="P:autophagosome assembly"/>
    <property type="evidence" value="ECO:0007669"/>
    <property type="project" value="TreeGrafter"/>
</dbReference>
<dbReference type="SUPFAM" id="SSF48371">
    <property type="entry name" value="ARM repeat"/>
    <property type="match status" value="1"/>
</dbReference>
<dbReference type="GO" id="GO:0016303">
    <property type="term" value="F:1-phosphatidylinositol-3-kinase activity"/>
    <property type="evidence" value="ECO:0007669"/>
    <property type="project" value="UniProtKB-EC"/>
</dbReference>
<dbReference type="InterPro" id="IPR016024">
    <property type="entry name" value="ARM-type_fold"/>
</dbReference>
<gene>
    <name evidence="12" type="ORF">WJX74_009457</name>
</gene>
<dbReference type="PANTHER" id="PTHR10048:SF7">
    <property type="entry name" value="PHOSPHATIDYLINOSITOL 3-KINASE CATALYTIC SUBUNIT TYPE 3"/>
    <property type="match status" value="1"/>
</dbReference>
<protein>
    <recommendedName>
        <fullName evidence="1">phosphatidylinositol 3-kinase</fullName>
        <ecNumber evidence="1">2.7.1.137</ecNumber>
    </recommendedName>
</protein>
<evidence type="ECO:0000256" key="5">
    <source>
        <dbReference type="ARBA" id="ARBA00022840"/>
    </source>
</evidence>
<evidence type="ECO:0000256" key="7">
    <source>
        <dbReference type="PROSITE-ProRule" id="PRU00880"/>
    </source>
</evidence>
<dbReference type="Gene3D" id="2.60.40.150">
    <property type="entry name" value="C2 domain"/>
    <property type="match status" value="1"/>
</dbReference>
<dbReference type="InterPro" id="IPR001263">
    <property type="entry name" value="PI3K_accessory_dom"/>
</dbReference>
<evidence type="ECO:0000256" key="1">
    <source>
        <dbReference type="ARBA" id="ARBA00012073"/>
    </source>
</evidence>
<feature type="compositionally biased region" description="Low complexity" evidence="8">
    <location>
        <begin position="584"/>
        <end position="594"/>
    </location>
</feature>
<dbReference type="InterPro" id="IPR018936">
    <property type="entry name" value="PI3/4_kinase_CS"/>
</dbReference>
<keyword evidence="2 6" id="KW-0808">Transferase</keyword>
<dbReference type="GO" id="GO:0034272">
    <property type="term" value="C:phosphatidylinositol 3-kinase complex, class III, type II"/>
    <property type="evidence" value="ECO:0007669"/>
    <property type="project" value="TreeGrafter"/>
</dbReference>
<organism evidence="12 13">
    <name type="scientific">Apatococcus lobatus</name>
    <dbReference type="NCBI Taxonomy" id="904363"/>
    <lineage>
        <taxon>Eukaryota</taxon>
        <taxon>Viridiplantae</taxon>
        <taxon>Chlorophyta</taxon>
        <taxon>core chlorophytes</taxon>
        <taxon>Trebouxiophyceae</taxon>
        <taxon>Chlorellales</taxon>
        <taxon>Chlorellaceae</taxon>
        <taxon>Apatococcus</taxon>
    </lineage>
</organism>
<keyword evidence="5 6" id="KW-0067">ATP-binding</keyword>
<dbReference type="GO" id="GO:0000407">
    <property type="term" value="C:phagophore assembly site"/>
    <property type="evidence" value="ECO:0007669"/>
    <property type="project" value="TreeGrafter"/>
</dbReference>
<feature type="domain" description="PIK helical" evidence="10">
    <location>
        <begin position="283"/>
        <end position="458"/>
    </location>
</feature>
<name>A0AAW1S2T4_9CHLO</name>
<dbReference type="FunFam" id="1.10.1070.11:FF:000014">
    <property type="entry name" value="Phosphatidylinositol 3-kinase, root isoform"/>
    <property type="match status" value="1"/>
</dbReference>
<dbReference type="GO" id="GO:0034271">
    <property type="term" value="C:phosphatidylinositol 3-kinase complex, class III, type I"/>
    <property type="evidence" value="ECO:0007669"/>
    <property type="project" value="TreeGrafter"/>
</dbReference>
<dbReference type="InterPro" id="IPR002420">
    <property type="entry name" value="PI3K-type_C2_dom"/>
</dbReference>
<evidence type="ECO:0000256" key="4">
    <source>
        <dbReference type="ARBA" id="ARBA00022777"/>
    </source>
</evidence>
<dbReference type="GO" id="GO:0005777">
    <property type="term" value="C:peroxisome"/>
    <property type="evidence" value="ECO:0007669"/>
    <property type="project" value="TreeGrafter"/>
</dbReference>
<feature type="domain" description="C2 PI3K-type" evidence="11">
    <location>
        <begin position="24"/>
        <end position="178"/>
    </location>
</feature>
<dbReference type="CDD" id="cd00870">
    <property type="entry name" value="PI3Ka_III"/>
    <property type="match status" value="1"/>
</dbReference>
<dbReference type="Pfam" id="PF00792">
    <property type="entry name" value="PI3K_C2"/>
    <property type="match status" value="1"/>
</dbReference>
<dbReference type="SUPFAM" id="SSF56112">
    <property type="entry name" value="Protein kinase-like (PK-like)"/>
    <property type="match status" value="1"/>
</dbReference>
<dbReference type="Proteomes" id="UP001438707">
    <property type="component" value="Unassembled WGS sequence"/>
</dbReference>
<dbReference type="InterPro" id="IPR036940">
    <property type="entry name" value="PI3/4_kinase_cat_sf"/>
</dbReference>
<dbReference type="InterPro" id="IPR008290">
    <property type="entry name" value="PI3K_Vps34"/>
</dbReference>
<dbReference type="GO" id="GO:0006897">
    <property type="term" value="P:endocytosis"/>
    <property type="evidence" value="ECO:0007669"/>
    <property type="project" value="TreeGrafter"/>
</dbReference>
<comment type="caution">
    <text evidence="12">The sequence shown here is derived from an EMBL/GenBank/DDBJ whole genome shotgun (WGS) entry which is preliminary data.</text>
</comment>
<evidence type="ECO:0000259" key="10">
    <source>
        <dbReference type="PROSITE" id="PS51545"/>
    </source>
</evidence>
<dbReference type="InterPro" id="IPR011009">
    <property type="entry name" value="Kinase-like_dom_sf"/>
</dbReference>
<dbReference type="SUPFAM" id="SSF49562">
    <property type="entry name" value="C2 domain (Calcium/lipid-binding domain, CaLB)"/>
    <property type="match status" value="1"/>
</dbReference>
<comment type="similarity">
    <text evidence="6 7">Belongs to the PI3/PI4-kinase family.</text>
</comment>
<dbReference type="Pfam" id="PF00613">
    <property type="entry name" value="PI3Ka"/>
    <property type="match status" value="1"/>
</dbReference>
<dbReference type="EMBL" id="JALJOS010000004">
    <property type="protein sequence ID" value="KAK9840409.1"/>
    <property type="molecule type" value="Genomic_DNA"/>
</dbReference>
<evidence type="ECO:0000259" key="11">
    <source>
        <dbReference type="PROSITE" id="PS51547"/>
    </source>
</evidence>
<dbReference type="Gene3D" id="1.25.40.70">
    <property type="entry name" value="Phosphatidylinositol 3-kinase, accessory domain (PIK)"/>
    <property type="match status" value="1"/>
</dbReference>
<dbReference type="InterPro" id="IPR057756">
    <property type="entry name" value="PI3-kinase_type3/VPS34_cat"/>
</dbReference>
<evidence type="ECO:0000256" key="6">
    <source>
        <dbReference type="PIRNR" id="PIRNR000587"/>
    </source>
</evidence>
<keyword evidence="13" id="KW-1185">Reference proteome</keyword>
<reference evidence="12 13" key="1">
    <citation type="journal article" date="2024" name="Nat. Commun.">
        <title>Phylogenomics reveals the evolutionary origins of lichenization in chlorophyte algae.</title>
        <authorList>
            <person name="Puginier C."/>
            <person name="Libourel C."/>
            <person name="Otte J."/>
            <person name="Skaloud P."/>
            <person name="Haon M."/>
            <person name="Grisel S."/>
            <person name="Petersen M."/>
            <person name="Berrin J.G."/>
            <person name="Delaux P.M."/>
            <person name="Dal Grande F."/>
            <person name="Keller J."/>
        </authorList>
    </citation>
    <scope>NUCLEOTIDE SEQUENCE [LARGE SCALE GENOMIC DNA]</scope>
    <source>
        <strain evidence="12 13">SAG 2145</strain>
    </source>
</reference>
<evidence type="ECO:0000256" key="3">
    <source>
        <dbReference type="ARBA" id="ARBA00022741"/>
    </source>
</evidence>
<evidence type="ECO:0000313" key="12">
    <source>
        <dbReference type="EMBL" id="KAK9840409.1"/>
    </source>
</evidence>
<dbReference type="Pfam" id="PF00454">
    <property type="entry name" value="PI3_PI4_kinase"/>
    <property type="match status" value="1"/>
</dbReference>
<dbReference type="PIRSF" id="PIRSF000587">
    <property type="entry name" value="PI3K_Vps34"/>
    <property type="match status" value="1"/>
</dbReference>
<dbReference type="SMART" id="SM00146">
    <property type="entry name" value="PI3Kc"/>
    <property type="match status" value="1"/>
</dbReference>
<dbReference type="AlphaFoldDB" id="A0AAW1S2T4"/>
<dbReference type="GO" id="GO:0005524">
    <property type="term" value="F:ATP binding"/>
    <property type="evidence" value="ECO:0007669"/>
    <property type="project" value="UniProtKB-UniRule"/>
</dbReference>
<dbReference type="InterPro" id="IPR042236">
    <property type="entry name" value="PI3K_accessory_sf"/>
</dbReference>
<dbReference type="PROSITE" id="PS50290">
    <property type="entry name" value="PI3_4_KINASE_3"/>
    <property type="match status" value="1"/>
</dbReference>
<dbReference type="InterPro" id="IPR035892">
    <property type="entry name" value="C2_domain_sf"/>
</dbReference>
<dbReference type="InterPro" id="IPR000403">
    <property type="entry name" value="PI3/4_kinase_cat_dom"/>
</dbReference>
<accession>A0AAW1S2T4</accession>
<dbReference type="GO" id="GO:0005768">
    <property type="term" value="C:endosome"/>
    <property type="evidence" value="ECO:0007669"/>
    <property type="project" value="TreeGrafter"/>
</dbReference>
<keyword evidence="4 6" id="KW-0418">Kinase</keyword>
<dbReference type="PROSITE" id="PS51547">
    <property type="entry name" value="C2_PI3K"/>
    <property type="match status" value="1"/>
</dbReference>
<evidence type="ECO:0000259" key="9">
    <source>
        <dbReference type="PROSITE" id="PS50290"/>
    </source>
</evidence>
<dbReference type="GO" id="GO:0048015">
    <property type="term" value="P:phosphatidylinositol-mediated signaling"/>
    <property type="evidence" value="ECO:0007669"/>
    <property type="project" value="TreeGrafter"/>
</dbReference>
<evidence type="ECO:0000256" key="2">
    <source>
        <dbReference type="ARBA" id="ARBA00022679"/>
    </source>
</evidence>
<keyword evidence="3 6" id="KW-0547">Nucleotide-binding</keyword>
<feature type="region of interest" description="Disordered" evidence="8">
    <location>
        <begin position="555"/>
        <end position="610"/>
    </location>
</feature>
<proteinExistence type="inferred from homology"/>
<feature type="domain" description="PI3K/PI4K catalytic" evidence="9">
    <location>
        <begin position="584"/>
        <end position="857"/>
    </location>
</feature>
<dbReference type="PROSITE" id="PS51545">
    <property type="entry name" value="PIK_HELICAL"/>
    <property type="match status" value="1"/>
</dbReference>
<dbReference type="Gene3D" id="1.10.1070.11">
    <property type="entry name" value="Phosphatidylinositol 3-/4-kinase, catalytic domain"/>
    <property type="match status" value="1"/>
</dbReference>
<dbReference type="EC" id="2.7.1.137" evidence="1"/>
<evidence type="ECO:0000256" key="8">
    <source>
        <dbReference type="SAM" id="MobiDB-lite"/>
    </source>
</evidence>
<dbReference type="PANTHER" id="PTHR10048">
    <property type="entry name" value="PHOSPHATIDYLINOSITOL KINASE"/>
    <property type="match status" value="1"/>
</dbReference>
<dbReference type="CDD" id="cd00896">
    <property type="entry name" value="PI3Kc_III"/>
    <property type="match status" value="1"/>
</dbReference>
<dbReference type="SMART" id="SM00145">
    <property type="entry name" value="PI3Ka"/>
    <property type="match status" value="1"/>
</dbReference>